<feature type="transmembrane region" description="Helical" evidence="1">
    <location>
        <begin position="176"/>
        <end position="196"/>
    </location>
</feature>
<keyword evidence="1" id="KW-0812">Transmembrane</keyword>
<name>A0A4Y7KH32_PAPSO</name>
<reference evidence="2 3" key="1">
    <citation type="journal article" date="2018" name="Science">
        <title>The opium poppy genome and morphinan production.</title>
        <authorList>
            <person name="Guo L."/>
            <person name="Winzer T."/>
            <person name="Yang X."/>
            <person name="Li Y."/>
            <person name="Ning Z."/>
            <person name="He Z."/>
            <person name="Teodor R."/>
            <person name="Lu Y."/>
            <person name="Bowser T.A."/>
            <person name="Graham I.A."/>
            <person name="Ye K."/>
        </authorList>
    </citation>
    <scope>NUCLEOTIDE SEQUENCE [LARGE SCALE GENOMIC DNA]</scope>
    <source>
        <strain evidence="3">cv. HN1</strain>
        <tissue evidence="2">Leaves</tissue>
    </source>
</reference>
<protein>
    <submittedName>
        <fullName evidence="2">Uncharacterized protein</fullName>
    </submittedName>
</protein>
<dbReference type="Proteomes" id="UP000316621">
    <property type="component" value="Chromosome 8"/>
</dbReference>
<dbReference type="AlphaFoldDB" id="A0A4Y7KH32"/>
<accession>A0A4Y7KH32</accession>
<evidence type="ECO:0000313" key="3">
    <source>
        <dbReference type="Proteomes" id="UP000316621"/>
    </source>
</evidence>
<sequence>MEIRQQIKDSFVESLPAMENFKEVVKSAVETILTREREEQKKQINESLLESLPATEKFKGVVKSEVQTVITGEREGLKQEIQDSLLASLSTLEIFKGMVKDEVQAALAIINANQDHEEAEMFSRKLSEKSKVEKSETKLQERITETLNVPTFMSVLVGFHTIVSQQPLRTHKELQLLIALMVVIVLGTLLYLYSVWLKLASLKSRVTSLGAKRRALNGESVSLVNQIMAPGGLQIRTESHQSFIDEMERDSTLRKLGRSIAG</sequence>
<feature type="transmembrane region" description="Helical" evidence="1">
    <location>
        <begin position="147"/>
        <end position="164"/>
    </location>
</feature>
<keyword evidence="1" id="KW-0472">Membrane</keyword>
<dbReference type="Gramene" id="RZC72663">
    <property type="protein sequence ID" value="RZC72663"/>
    <property type="gene ID" value="C5167_048138"/>
</dbReference>
<proteinExistence type="predicted"/>
<dbReference type="EMBL" id="CM010722">
    <property type="protein sequence ID" value="RZC72663.1"/>
    <property type="molecule type" value="Genomic_DNA"/>
</dbReference>
<keyword evidence="1" id="KW-1133">Transmembrane helix</keyword>
<organism evidence="2 3">
    <name type="scientific">Papaver somniferum</name>
    <name type="common">Opium poppy</name>
    <dbReference type="NCBI Taxonomy" id="3469"/>
    <lineage>
        <taxon>Eukaryota</taxon>
        <taxon>Viridiplantae</taxon>
        <taxon>Streptophyta</taxon>
        <taxon>Embryophyta</taxon>
        <taxon>Tracheophyta</taxon>
        <taxon>Spermatophyta</taxon>
        <taxon>Magnoliopsida</taxon>
        <taxon>Ranunculales</taxon>
        <taxon>Papaveraceae</taxon>
        <taxon>Papaveroideae</taxon>
        <taxon>Papaver</taxon>
    </lineage>
</organism>
<evidence type="ECO:0000313" key="2">
    <source>
        <dbReference type="EMBL" id="RZC72663.1"/>
    </source>
</evidence>
<evidence type="ECO:0000256" key="1">
    <source>
        <dbReference type="SAM" id="Phobius"/>
    </source>
</evidence>
<keyword evidence="3" id="KW-1185">Reference proteome</keyword>
<gene>
    <name evidence="2" type="ORF">C5167_048138</name>
</gene>